<dbReference type="InterPro" id="IPR053182">
    <property type="entry name" value="YobU-like_regulator"/>
</dbReference>
<dbReference type="OrthoDB" id="9801008at2"/>
<accession>A0A3G9IYJ3</accession>
<gene>
    <name evidence="2" type="ORF">Back11_49410</name>
</gene>
<dbReference type="Gene3D" id="3.20.80.10">
    <property type="entry name" value="Regulatory factor, effector binding domain"/>
    <property type="match status" value="1"/>
</dbReference>
<evidence type="ECO:0000313" key="3">
    <source>
        <dbReference type="Proteomes" id="UP000275368"/>
    </source>
</evidence>
<dbReference type="InterPro" id="IPR010499">
    <property type="entry name" value="AraC_E-bd"/>
</dbReference>
<reference evidence="2 3" key="1">
    <citation type="submission" date="2018-11" db="EMBL/GenBank/DDBJ databases">
        <title>Complete genome sequence of Paenibacillus baekrokdamisoli strain KCTC 33723.</title>
        <authorList>
            <person name="Kang S.W."/>
            <person name="Lee K.C."/>
            <person name="Kim K.K."/>
            <person name="Kim J.S."/>
            <person name="Kim D.S."/>
            <person name="Ko S.H."/>
            <person name="Yang S.H."/>
            <person name="Lee J.S."/>
        </authorList>
    </citation>
    <scope>NUCLEOTIDE SEQUENCE [LARGE SCALE GENOMIC DNA]</scope>
    <source>
        <strain evidence="2 3">KCTC 33723</strain>
    </source>
</reference>
<evidence type="ECO:0000259" key="1">
    <source>
        <dbReference type="SMART" id="SM00871"/>
    </source>
</evidence>
<keyword evidence="3" id="KW-1185">Reference proteome</keyword>
<dbReference type="Proteomes" id="UP000275368">
    <property type="component" value="Chromosome"/>
</dbReference>
<dbReference type="Pfam" id="PF14526">
    <property type="entry name" value="Cass2"/>
    <property type="match status" value="1"/>
</dbReference>
<dbReference type="EMBL" id="AP019308">
    <property type="protein sequence ID" value="BBH23596.1"/>
    <property type="molecule type" value="Genomic_DNA"/>
</dbReference>
<dbReference type="GO" id="GO:0003677">
    <property type="term" value="F:DNA binding"/>
    <property type="evidence" value="ECO:0007669"/>
    <property type="project" value="UniProtKB-KW"/>
</dbReference>
<dbReference type="SMART" id="SM00871">
    <property type="entry name" value="AraC_E_bind"/>
    <property type="match status" value="1"/>
</dbReference>
<dbReference type="AlphaFoldDB" id="A0A3G9IYJ3"/>
<evidence type="ECO:0000313" key="2">
    <source>
        <dbReference type="EMBL" id="BBH23596.1"/>
    </source>
</evidence>
<dbReference type="InterPro" id="IPR029441">
    <property type="entry name" value="Cass2"/>
</dbReference>
<dbReference type="InterPro" id="IPR011256">
    <property type="entry name" value="Reg_factor_effector_dom_sf"/>
</dbReference>
<proteinExistence type="predicted"/>
<organism evidence="2 3">
    <name type="scientific">Paenibacillus baekrokdamisoli</name>
    <dbReference type="NCBI Taxonomy" id="1712516"/>
    <lineage>
        <taxon>Bacteria</taxon>
        <taxon>Bacillati</taxon>
        <taxon>Bacillota</taxon>
        <taxon>Bacilli</taxon>
        <taxon>Bacillales</taxon>
        <taxon>Paenibacillaceae</taxon>
        <taxon>Paenibacillus</taxon>
    </lineage>
</organism>
<name>A0A3G9IYJ3_9BACL</name>
<protein>
    <submittedName>
        <fullName evidence="2">DNA-binding protein</fullName>
    </submittedName>
</protein>
<sequence length="160" mass="18059">MNTHIVQKPEITLVGVTVRTTNAEEAGPNRRLPQLWDTYFQSNLALQTDAHNPHLIYGLYTDYESDAAGAYTTLIGHEAGDAMLTGDNNFVHAVIPESKYIVFTTKKGPVYEVVAQAWGEIWGYFKESVETRTYTGDFELYDSRNFDPLSTEVQIYIAIE</sequence>
<dbReference type="KEGG" id="pbk:Back11_49410"/>
<feature type="domain" description="AraC effector-binding" evidence="1">
    <location>
        <begin position="1"/>
        <end position="160"/>
    </location>
</feature>
<dbReference type="RefSeq" id="WP_125663233.1">
    <property type="nucleotide sequence ID" value="NZ_AP019308.1"/>
</dbReference>
<dbReference type="PANTHER" id="PTHR36444">
    <property type="entry name" value="TRANSCRIPTIONAL REGULATOR PROTEIN YOBU-RELATED"/>
    <property type="match status" value="1"/>
</dbReference>
<dbReference type="SUPFAM" id="SSF55136">
    <property type="entry name" value="Probable bacterial effector-binding domain"/>
    <property type="match status" value="1"/>
</dbReference>
<keyword evidence="2" id="KW-0238">DNA-binding</keyword>
<dbReference type="PANTHER" id="PTHR36444:SF2">
    <property type="entry name" value="TRANSCRIPTIONAL REGULATOR PROTEIN YOBU-RELATED"/>
    <property type="match status" value="1"/>
</dbReference>